<accession>G0EE41</accession>
<proteinExistence type="predicted"/>
<dbReference type="RefSeq" id="WP_014025634.1">
    <property type="nucleotide sequence ID" value="NC_015931.1"/>
</dbReference>
<dbReference type="HOGENOM" id="CLU_1998824_0_0_2"/>
<evidence type="ECO:0000313" key="2">
    <source>
        <dbReference type="Proteomes" id="UP000001037"/>
    </source>
</evidence>
<keyword evidence="2" id="KW-1185">Reference proteome</keyword>
<dbReference type="KEGG" id="pfm:Pyrfu_0085"/>
<evidence type="ECO:0000313" key="1">
    <source>
        <dbReference type="EMBL" id="AEM37957.1"/>
    </source>
</evidence>
<dbReference type="InParanoid" id="G0EE41"/>
<reference evidence="1 2" key="1">
    <citation type="journal article" date="2011" name="Stand. Genomic Sci.">
        <title>Complete genome sequence of the hyperthermophilic chemolithoautotroph Pyrolobus fumarii type strain (1A).</title>
        <authorList>
            <person name="Anderson I."/>
            <person name="Goker M."/>
            <person name="Nolan M."/>
            <person name="Lucas S."/>
            <person name="Hammon N."/>
            <person name="Deshpande S."/>
            <person name="Cheng J.F."/>
            <person name="Tapia R."/>
            <person name="Han C."/>
            <person name="Goodwin L."/>
            <person name="Pitluck S."/>
            <person name="Huntemann M."/>
            <person name="Liolios K."/>
            <person name="Ivanova N."/>
            <person name="Pagani I."/>
            <person name="Mavromatis K."/>
            <person name="Ovchinikova G."/>
            <person name="Pati A."/>
            <person name="Chen A."/>
            <person name="Palaniappan K."/>
            <person name="Land M."/>
            <person name="Hauser L."/>
            <person name="Brambilla E.M."/>
            <person name="Huber H."/>
            <person name="Yasawong M."/>
            <person name="Rohde M."/>
            <person name="Spring S."/>
            <person name="Abt B."/>
            <person name="Sikorski J."/>
            <person name="Wirth R."/>
            <person name="Detter J.C."/>
            <person name="Woyke T."/>
            <person name="Bristow J."/>
            <person name="Eisen J.A."/>
            <person name="Markowitz V."/>
            <person name="Hugenholtz P."/>
            <person name="Kyrpides N.C."/>
            <person name="Klenk H.P."/>
            <person name="Lapidus A."/>
        </authorList>
    </citation>
    <scope>NUCLEOTIDE SEQUENCE [LARGE SCALE GENOMIC DNA]</scope>
    <source>
        <strain evidence="2">DSM 11204 / 1A</strain>
    </source>
</reference>
<sequence>MEVKDCESLAKRFEDILERRIVVGEGFAEKMNSMLTRLEEVLREANEEHVLMPVVGVVAARAAALVYLTLRRVGSSEEEALREAKVQLCAAARMAEKLLETMVREGLLEPRGGGEGGAASSERR</sequence>
<protein>
    <submittedName>
        <fullName evidence="1">Uncharacterized protein</fullName>
    </submittedName>
</protein>
<organism evidence="1 2">
    <name type="scientific">Pyrolobus fumarii (strain DSM 11204 / 1A)</name>
    <dbReference type="NCBI Taxonomy" id="694429"/>
    <lineage>
        <taxon>Archaea</taxon>
        <taxon>Thermoproteota</taxon>
        <taxon>Thermoprotei</taxon>
        <taxon>Desulfurococcales</taxon>
        <taxon>Pyrodictiaceae</taxon>
        <taxon>Pyrolobus</taxon>
    </lineage>
</organism>
<dbReference type="EMBL" id="CP002838">
    <property type="protein sequence ID" value="AEM37957.1"/>
    <property type="molecule type" value="Genomic_DNA"/>
</dbReference>
<gene>
    <name evidence="1" type="ordered locus">Pyrfu_0085</name>
</gene>
<dbReference type="AlphaFoldDB" id="G0EE41"/>
<dbReference type="Proteomes" id="UP000001037">
    <property type="component" value="Chromosome"/>
</dbReference>
<dbReference type="GeneID" id="11139711"/>
<name>G0EE41_PYRF1</name>